<keyword evidence="4" id="KW-0865">Zymogen</keyword>
<reference evidence="8" key="1">
    <citation type="submission" date="2021-04" db="EMBL/GenBank/DDBJ databases">
        <authorList>
            <person name="Tunstrom K."/>
        </authorList>
    </citation>
    <scope>NUCLEOTIDE SEQUENCE</scope>
</reference>
<dbReference type="PROSITE" id="PS50208">
    <property type="entry name" value="CASPASE_P20"/>
    <property type="match status" value="1"/>
</dbReference>
<evidence type="ECO:0000259" key="6">
    <source>
        <dbReference type="PROSITE" id="PS50207"/>
    </source>
</evidence>
<evidence type="ECO:0000259" key="7">
    <source>
        <dbReference type="PROSITE" id="PS50208"/>
    </source>
</evidence>
<evidence type="ECO:0000256" key="4">
    <source>
        <dbReference type="ARBA" id="ARBA00023145"/>
    </source>
</evidence>
<dbReference type="InterPro" id="IPR016129">
    <property type="entry name" value="Caspase_his_AS"/>
</dbReference>
<dbReference type="GO" id="GO:0043525">
    <property type="term" value="P:positive regulation of neuron apoptotic process"/>
    <property type="evidence" value="ECO:0007669"/>
    <property type="project" value="TreeGrafter"/>
</dbReference>
<feature type="domain" description="Caspase family p10" evidence="6">
    <location>
        <begin position="193"/>
        <end position="285"/>
    </location>
</feature>
<dbReference type="InterPro" id="IPR002398">
    <property type="entry name" value="Pept_C14"/>
</dbReference>
<dbReference type="InterPro" id="IPR033139">
    <property type="entry name" value="Caspase_cys_AS"/>
</dbReference>
<comment type="similarity">
    <text evidence="5">Belongs to the peptidase C14A family.</text>
</comment>
<evidence type="ECO:0000256" key="3">
    <source>
        <dbReference type="ARBA" id="ARBA00022807"/>
    </source>
</evidence>
<dbReference type="AlphaFoldDB" id="A0A8S3Y1T6"/>
<feature type="domain" description="Caspase family p20" evidence="7">
    <location>
        <begin position="54"/>
        <end position="178"/>
    </location>
</feature>
<dbReference type="Proteomes" id="UP000691718">
    <property type="component" value="Unassembled WGS sequence"/>
</dbReference>
<organism evidence="8 9">
    <name type="scientific">Parnassius apollo</name>
    <name type="common">Apollo butterfly</name>
    <name type="synonym">Papilio apollo</name>
    <dbReference type="NCBI Taxonomy" id="110799"/>
    <lineage>
        <taxon>Eukaryota</taxon>
        <taxon>Metazoa</taxon>
        <taxon>Ecdysozoa</taxon>
        <taxon>Arthropoda</taxon>
        <taxon>Hexapoda</taxon>
        <taxon>Insecta</taxon>
        <taxon>Pterygota</taxon>
        <taxon>Neoptera</taxon>
        <taxon>Endopterygota</taxon>
        <taxon>Lepidoptera</taxon>
        <taxon>Glossata</taxon>
        <taxon>Ditrysia</taxon>
        <taxon>Papilionoidea</taxon>
        <taxon>Papilionidae</taxon>
        <taxon>Parnassiinae</taxon>
        <taxon>Parnassini</taxon>
        <taxon>Parnassius</taxon>
        <taxon>Parnassius</taxon>
    </lineage>
</organism>
<name>A0A8S3Y1T6_PARAO</name>
<dbReference type="GO" id="GO:0004197">
    <property type="term" value="F:cysteine-type endopeptidase activity"/>
    <property type="evidence" value="ECO:0007669"/>
    <property type="project" value="InterPro"/>
</dbReference>
<comment type="caution">
    <text evidence="8">The sequence shown here is derived from an EMBL/GenBank/DDBJ whole genome shotgun (WGS) entry which is preliminary data.</text>
</comment>
<gene>
    <name evidence="8" type="ORF">PAPOLLO_LOCUS24203</name>
</gene>
<sequence>MEESIADAKSTISLANASNNNAATNKEAMKVYKPQPKFNPDDLYYDMSGDKYLVIFNNTTFKNTRYFNYQQPSTRHGTEEDVKALKKTFFDLGYKILTFNDLDHGEILNKALEISRMDHTTTSCLCIVILTHGDKGGALFAADRPYQFTDITKMLENGDKSLVNKPKLFFIQACRGSNVDAGRTVQLDSDDSEYFHVPSHADFFVMYSTVEGFLSYRNVLGSFMIQELCKVIDEYQESLDVLHIATLVNRRVAYQYSTYTPRNAATNNKKQMPEARFTLTKLFKF</sequence>
<dbReference type="PROSITE" id="PS01121">
    <property type="entry name" value="CASPASE_HIS"/>
    <property type="match status" value="1"/>
</dbReference>
<accession>A0A8S3Y1T6</accession>
<dbReference type="GO" id="GO:0006508">
    <property type="term" value="P:proteolysis"/>
    <property type="evidence" value="ECO:0007669"/>
    <property type="project" value="UniProtKB-KW"/>
</dbReference>
<protein>
    <submittedName>
        <fullName evidence="8">(apollo) hypothetical protein</fullName>
    </submittedName>
</protein>
<dbReference type="PROSITE" id="PS01122">
    <property type="entry name" value="CASPASE_CYS"/>
    <property type="match status" value="1"/>
</dbReference>
<dbReference type="OrthoDB" id="6116485at2759"/>
<dbReference type="Pfam" id="PF00656">
    <property type="entry name" value="Peptidase_C14"/>
    <property type="match status" value="1"/>
</dbReference>
<keyword evidence="9" id="KW-1185">Reference proteome</keyword>
<dbReference type="SMART" id="SM00115">
    <property type="entry name" value="CASc"/>
    <property type="match status" value="1"/>
</dbReference>
<dbReference type="PROSITE" id="PS50207">
    <property type="entry name" value="CASPASE_P10"/>
    <property type="match status" value="1"/>
</dbReference>
<evidence type="ECO:0000313" key="9">
    <source>
        <dbReference type="Proteomes" id="UP000691718"/>
    </source>
</evidence>
<dbReference type="PANTHER" id="PTHR10454">
    <property type="entry name" value="CASPASE"/>
    <property type="match status" value="1"/>
</dbReference>
<proteinExistence type="inferred from homology"/>
<dbReference type="InterPro" id="IPR011600">
    <property type="entry name" value="Pept_C14_caspase"/>
</dbReference>
<keyword evidence="1" id="KW-0645">Protease</keyword>
<dbReference type="InterPro" id="IPR002138">
    <property type="entry name" value="Pept_C14_p10"/>
</dbReference>
<evidence type="ECO:0000313" key="8">
    <source>
        <dbReference type="EMBL" id="CAG5048377.1"/>
    </source>
</evidence>
<dbReference type="EMBL" id="CAJQZP010001459">
    <property type="protein sequence ID" value="CAG5048377.1"/>
    <property type="molecule type" value="Genomic_DNA"/>
</dbReference>
<evidence type="ECO:0000256" key="1">
    <source>
        <dbReference type="ARBA" id="ARBA00022670"/>
    </source>
</evidence>
<evidence type="ECO:0000256" key="5">
    <source>
        <dbReference type="RuleBase" id="RU003971"/>
    </source>
</evidence>
<keyword evidence="3" id="KW-0788">Thiol protease</keyword>
<dbReference type="PANTHER" id="PTHR10454:SF232">
    <property type="entry name" value="AT03047P-RELATED"/>
    <property type="match status" value="1"/>
</dbReference>
<dbReference type="InterPro" id="IPR015917">
    <property type="entry name" value="Pept_C14A"/>
</dbReference>
<dbReference type="InterPro" id="IPR001309">
    <property type="entry name" value="Pept_C14_p20"/>
</dbReference>
<evidence type="ECO:0000256" key="2">
    <source>
        <dbReference type="ARBA" id="ARBA00022801"/>
    </source>
</evidence>
<dbReference type="GO" id="GO:0005737">
    <property type="term" value="C:cytoplasm"/>
    <property type="evidence" value="ECO:0007669"/>
    <property type="project" value="TreeGrafter"/>
</dbReference>
<dbReference type="GO" id="GO:0006915">
    <property type="term" value="P:apoptotic process"/>
    <property type="evidence" value="ECO:0007669"/>
    <property type="project" value="TreeGrafter"/>
</dbReference>
<keyword evidence="2" id="KW-0378">Hydrolase</keyword>